<dbReference type="GO" id="GO:0009408">
    <property type="term" value="P:response to heat"/>
    <property type="evidence" value="ECO:0007669"/>
    <property type="project" value="TreeGrafter"/>
</dbReference>
<evidence type="ECO:0000256" key="1">
    <source>
        <dbReference type="PROSITE-ProRule" id="PRU00285"/>
    </source>
</evidence>
<comment type="similarity">
    <text evidence="1 2">Belongs to the small heat shock protein (HSP20) family.</text>
</comment>
<sequence>MDNIEVTHEWSGQQWDWPLQHNDGVVKVHNLSDKWEVGLDVAFFTPSEIEVKVVSDHLNIHCKHEARSDVHGSVSREINRSYKLPSDVNTGTIKSHLTQNGVLRVTAQKK</sequence>
<evidence type="ECO:0000259" key="3">
    <source>
        <dbReference type="PROSITE" id="PS01031"/>
    </source>
</evidence>
<dbReference type="InterPro" id="IPR002068">
    <property type="entry name" value="A-crystallin/Hsp20_dom"/>
</dbReference>
<dbReference type="PANTHER" id="PTHR45640:SF35">
    <property type="entry name" value="HEAT SHOCK PROTEIN HSP-12.2"/>
    <property type="match status" value="1"/>
</dbReference>
<dbReference type="AlphaFoldDB" id="A0A914GQQ6"/>
<dbReference type="InterPro" id="IPR008978">
    <property type="entry name" value="HSP20-like_chaperone"/>
</dbReference>
<dbReference type="Gene3D" id="2.60.40.790">
    <property type="match status" value="1"/>
</dbReference>
<dbReference type="GO" id="GO:0042026">
    <property type="term" value="P:protein refolding"/>
    <property type="evidence" value="ECO:0007669"/>
    <property type="project" value="TreeGrafter"/>
</dbReference>
<feature type="domain" description="SHSP" evidence="3">
    <location>
        <begin position="16"/>
        <end position="110"/>
    </location>
</feature>
<dbReference type="Pfam" id="PF00011">
    <property type="entry name" value="HSP20"/>
    <property type="match status" value="1"/>
</dbReference>
<reference evidence="5" key="1">
    <citation type="submission" date="2022-11" db="UniProtKB">
        <authorList>
            <consortium name="WormBaseParasite"/>
        </authorList>
    </citation>
    <scope>IDENTIFICATION</scope>
</reference>
<name>A0A914GQQ6_GLORO</name>
<evidence type="ECO:0000313" key="4">
    <source>
        <dbReference type="Proteomes" id="UP000887572"/>
    </source>
</evidence>
<protein>
    <submittedName>
        <fullName evidence="5">SHSP domain-containing protein</fullName>
    </submittedName>
</protein>
<accession>A0A914GQQ6</accession>
<dbReference type="InterPro" id="IPR001436">
    <property type="entry name" value="Alpha-crystallin/sHSP_animal"/>
</dbReference>
<organism evidence="4 5">
    <name type="scientific">Globodera rostochiensis</name>
    <name type="common">Golden nematode worm</name>
    <name type="synonym">Heterodera rostochiensis</name>
    <dbReference type="NCBI Taxonomy" id="31243"/>
    <lineage>
        <taxon>Eukaryota</taxon>
        <taxon>Metazoa</taxon>
        <taxon>Ecdysozoa</taxon>
        <taxon>Nematoda</taxon>
        <taxon>Chromadorea</taxon>
        <taxon>Rhabditida</taxon>
        <taxon>Tylenchina</taxon>
        <taxon>Tylenchomorpha</taxon>
        <taxon>Tylenchoidea</taxon>
        <taxon>Heteroderidae</taxon>
        <taxon>Heteroderinae</taxon>
        <taxon>Globodera</taxon>
    </lineage>
</organism>
<dbReference type="SUPFAM" id="SSF49764">
    <property type="entry name" value="HSP20-like chaperones"/>
    <property type="match status" value="1"/>
</dbReference>
<dbReference type="WBParaSite" id="Gr19_v10_g10445.t1">
    <property type="protein sequence ID" value="Gr19_v10_g10445.t1"/>
    <property type="gene ID" value="Gr19_v10_g10445"/>
</dbReference>
<proteinExistence type="inferred from homology"/>
<dbReference type="PANTHER" id="PTHR45640">
    <property type="entry name" value="HEAT SHOCK PROTEIN HSP-12.2-RELATED"/>
    <property type="match status" value="1"/>
</dbReference>
<dbReference type="PROSITE" id="PS01031">
    <property type="entry name" value="SHSP"/>
    <property type="match status" value="1"/>
</dbReference>
<dbReference type="GO" id="GO:0005634">
    <property type="term" value="C:nucleus"/>
    <property type="evidence" value="ECO:0007669"/>
    <property type="project" value="TreeGrafter"/>
</dbReference>
<keyword evidence="4" id="KW-1185">Reference proteome</keyword>
<evidence type="ECO:0000256" key="2">
    <source>
        <dbReference type="RuleBase" id="RU003616"/>
    </source>
</evidence>
<dbReference type="CDD" id="cd06526">
    <property type="entry name" value="metazoan_ACD"/>
    <property type="match status" value="1"/>
</dbReference>
<dbReference type="Proteomes" id="UP000887572">
    <property type="component" value="Unplaced"/>
</dbReference>
<dbReference type="GO" id="GO:0051082">
    <property type="term" value="F:unfolded protein binding"/>
    <property type="evidence" value="ECO:0007669"/>
    <property type="project" value="TreeGrafter"/>
</dbReference>
<evidence type="ECO:0000313" key="5">
    <source>
        <dbReference type="WBParaSite" id="Gr19_v10_g10445.t1"/>
    </source>
</evidence>
<dbReference type="GO" id="GO:0005737">
    <property type="term" value="C:cytoplasm"/>
    <property type="evidence" value="ECO:0007669"/>
    <property type="project" value="TreeGrafter"/>
</dbReference>